<dbReference type="AlphaFoldDB" id="A0A915ECG1"/>
<sequence length="95" mass="11078">MSIECLKCENEVVKFELPDHIAAHFNYFPHLCNDCYYSCYSSQKAVEHEVMSNHSVLQNKAKNIYMHNLCLGIYKDCLLAKKYGHKYVLLYGLPI</sequence>
<dbReference type="Proteomes" id="UP000887574">
    <property type="component" value="Unplaced"/>
</dbReference>
<evidence type="ECO:0000313" key="1">
    <source>
        <dbReference type="Proteomes" id="UP000887574"/>
    </source>
</evidence>
<protein>
    <submittedName>
        <fullName evidence="2">C2H2-type domain-containing protein</fullName>
    </submittedName>
</protein>
<evidence type="ECO:0000313" key="2">
    <source>
        <dbReference type="WBParaSite" id="jg4390"/>
    </source>
</evidence>
<accession>A0A915ECG1</accession>
<organism evidence="1 2">
    <name type="scientific">Ditylenchus dipsaci</name>
    <dbReference type="NCBI Taxonomy" id="166011"/>
    <lineage>
        <taxon>Eukaryota</taxon>
        <taxon>Metazoa</taxon>
        <taxon>Ecdysozoa</taxon>
        <taxon>Nematoda</taxon>
        <taxon>Chromadorea</taxon>
        <taxon>Rhabditida</taxon>
        <taxon>Tylenchina</taxon>
        <taxon>Tylenchomorpha</taxon>
        <taxon>Sphaerularioidea</taxon>
        <taxon>Anguinidae</taxon>
        <taxon>Anguininae</taxon>
        <taxon>Ditylenchus</taxon>
    </lineage>
</organism>
<name>A0A915ECG1_9BILA</name>
<proteinExistence type="predicted"/>
<dbReference type="WBParaSite" id="jg4390">
    <property type="protein sequence ID" value="jg4390"/>
    <property type="gene ID" value="jg4390"/>
</dbReference>
<reference evidence="2" key="1">
    <citation type="submission" date="2022-11" db="UniProtKB">
        <authorList>
            <consortium name="WormBaseParasite"/>
        </authorList>
    </citation>
    <scope>IDENTIFICATION</scope>
</reference>
<keyword evidence="1" id="KW-1185">Reference proteome</keyword>